<comment type="subcellular location">
    <subcellularLocation>
        <location evidence="1">Membrane</location>
        <topology evidence="1">Single-pass membrane protein</topology>
    </subcellularLocation>
</comment>
<keyword evidence="3 11" id="KW-0812">Transmembrane</keyword>
<evidence type="ECO:0000256" key="2">
    <source>
        <dbReference type="ARBA" id="ARBA00022614"/>
    </source>
</evidence>
<feature type="binding site" evidence="10">
    <location>
        <position position="176"/>
    </location>
    <ligand>
        <name>ATP</name>
        <dbReference type="ChEBI" id="CHEBI:30616"/>
    </ligand>
</feature>
<keyword evidence="8" id="KW-0675">Receptor</keyword>
<evidence type="ECO:0000313" key="15">
    <source>
        <dbReference type="Proteomes" id="UP001229421"/>
    </source>
</evidence>
<evidence type="ECO:0000256" key="9">
    <source>
        <dbReference type="ARBA" id="ARBA00023180"/>
    </source>
</evidence>
<dbReference type="PROSITE" id="PS00107">
    <property type="entry name" value="PROTEIN_KINASE_ATP"/>
    <property type="match status" value="1"/>
</dbReference>
<proteinExistence type="predicted"/>
<keyword evidence="10" id="KW-0067">ATP-binding</keyword>
<reference evidence="14" key="1">
    <citation type="journal article" date="2023" name="bioRxiv">
        <title>Improved chromosome-level genome assembly for marigold (Tagetes erecta).</title>
        <authorList>
            <person name="Jiang F."/>
            <person name="Yuan L."/>
            <person name="Wang S."/>
            <person name="Wang H."/>
            <person name="Xu D."/>
            <person name="Wang A."/>
            <person name="Fan W."/>
        </authorList>
    </citation>
    <scope>NUCLEOTIDE SEQUENCE</scope>
    <source>
        <strain evidence="14">WSJ</strain>
        <tissue evidence="14">Leaf</tissue>
    </source>
</reference>
<dbReference type="Pfam" id="PF00069">
    <property type="entry name" value="Pkinase"/>
    <property type="match status" value="1"/>
</dbReference>
<dbReference type="InterPro" id="IPR011009">
    <property type="entry name" value="Kinase-like_dom_sf"/>
</dbReference>
<feature type="domain" description="Protein kinase" evidence="13">
    <location>
        <begin position="1"/>
        <end position="319"/>
    </location>
</feature>
<evidence type="ECO:0000313" key="14">
    <source>
        <dbReference type="EMBL" id="KAK1423691.1"/>
    </source>
</evidence>
<evidence type="ECO:0000256" key="10">
    <source>
        <dbReference type="PROSITE-ProRule" id="PRU10141"/>
    </source>
</evidence>
<evidence type="ECO:0000259" key="13">
    <source>
        <dbReference type="PROSITE" id="PS50011"/>
    </source>
</evidence>
<feature type="chain" id="PRO_5042041660" description="Protein kinase domain-containing protein" evidence="12">
    <location>
        <begin position="26"/>
        <end position="321"/>
    </location>
</feature>
<evidence type="ECO:0000256" key="1">
    <source>
        <dbReference type="ARBA" id="ARBA00004167"/>
    </source>
</evidence>
<organism evidence="14 15">
    <name type="scientific">Tagetes erecta</name>
    <name type="common">African marigold</name>
    <dbReference type="NCBI Taxonomy" id="13708"/>
    <lineage>
        <taxon>Eukaryota</taxon>
        <taxon>Viridiplantae</taxon>
        <taxon>Streptophyta</taxon>
        <taxon>Embryophyta</taxon>
        <taxon>Tracheophyta</taxon>
        <taxon>Spermatophyta</taxon>
        <taxon>Magnoliopsida</taxon>
        <taxon>eudicotyledons</taxon>
        <taxon>Gunneridae</taxon>
        <taxon>Pentapetalae</taxon>
        <taxon>asterids</taxon>
        <taxon>campanulids</taxon>
        <taxon>Asterales</taxon>
        <taxon>Asteraceae</taxon>
        <taxon>Asteroideae</taxon>
        <taxon>Heliantheae alliance</taxon>
        <taxon>Tageteae</taxon>
        <taxon>Tagetes</taxon>
    </lineage>
</organism>
<dbReference type="PANTHER" id="PTHR47986:SF34">
    <property type="entry name" value="RECEPTOR-LIKE KINASE TMK2"/>
    <property type="match status" value="1"/>
</dbReference>
<keyword evidence="10" id="KW-0547">Nucleotide-binding</keyword>
<dbReference type="SUPFAM" id="SSF56112">
    <property type="entry name" value="Protein kinase-like (PK-like)"/>
    <property type="match status" value="1"/>
</dbReference>
<evidence type="ECO:0000256" key="12">
    <source>
        <dbReference type="SAM" id="SignalP"/>
    </source>
</evidence>
<dbReference type="PANTHER" id="PTHR47986">
    <property type="entry name" value="OSJNBA0070M12.3 PROTEIN"/>
    <property type="match status" value="1"/>
</dbReference>
<dbReference type="SMART" id="SM00220">
    <property type="entry name" value="S_TKc"/>
    <property type="match status" value="1"/>
</dbReference>
<protein>
    <recommendedName>
        <fullName evidence="13">Protein kinase domain-containing protein</fullName>
    </recommendedName>
</protein>
<gene>
    <name evidence="14" type="ORF">QVD17_18999</name>
</gene>
<dbReference type="Proteomes" id="UP001229421">
    <property type="component" value="Unassembled WGS sequence"/>
</dbReference>
<keyword evidence="2" id="KW-0433">Leucine-rich repeat</keyword>
<evidence type="ECO:0000256" key="3">
    <source>
        <dbReference type="ARBA" id="ARBA00022692"/>
    </source>
</evidence>
<evidence type="ECO:0000256" key="4">
    <source>
        <dbReference type="ARBA" id="ARBA00022729"/>
    </source>
</evidence>
<name>A0AAD8NWU9_TARER</name>
<dbReference type="AlphaFoldDB" id="A0AAD8NWU9"/>
<evidence type="ECO:0000256" key="5">
    <source>
        <dbReference type="ARBA" id="ARBA00022737"/>
    </source>
</evidence>
<sequence>MEKAFQGFKLYLLIVYLLSVSLVYARSPWISDFKDGPAAAPSSLAGGPVDSQSVSVGGGWNSRMVVVMMVMVVAGSVGGGCATLFVGVCVYTLAKRKWSSAVVPCRNTMVSHSTSDCNEGKIAIEGFAVERGSIVMSIEDLKMVTSNFSQDNILGRGGFGTVYKGELHDGTKVAVKRMESRVMRNFGLVRPAIDGKYSHFTRLAGTFGYFAPEYAAMGQVTTKIDVFSFGVILMELVSGRRAVHQTQEEESVSLVHWFKRKHGNFQTVIDPTLDLDKDALVSVGTMAELASHCCACKPHLRPDMSHVVNVLSSLAEPWKLS</sequence>
<feature type="transmembrane region" description="Helical" evidence="11">
    <location>
        <begin position="65"/>
        <end position="94"/>
    </location>
</feature>
<comment type="caution">
    <text evidence="14">The sequence shown here is derived from an EMBL/GenBank/DDBJ whole genome shotgun (WGS) entry which is preliminary data.</text>
</comment>
<evidence type="ECO:0000256" key="8">
    <source>
        <dbReference type="ARBA" id="ARBA00023170"/>
    </source>
</evidence>
<accession>A0AAD8NWU9</accession>
<dbReference type="InterPro" id="IPR000719">
    <property type="entry name" value="Prot_kinase_dom"/>
</dbReference>
<evidence type="ECO:0000256" key="11">
    <source>
        <dbReference type="SAM" id="Phobius"/>
    </source>
</evidence>
<evidence type="ECO:0000256" key="6">
    <source>
        <dbReference type="ARBA" id="ARBA00022989"/>
    </source>
</evidence>
<keyword evidence="7 11" id="KW-0472">Membrane</keyword>
<keyword evidence="15" id="KW-1185">Reference proteome</keyword>
<keyword evidence="6 11" id="KW-1133">Transmembrane helix</keyword>
<dbReference type="GO" id="GO:0016020">
    <property type="term" value="C:membrane"/>
    <property type="evidence" value="ECO:0007669"/>
    <property type="project" value="UniProtKB-SubCell"/>
</dbReference>
<dbReference type="EMBL" id="JAUHHV010000005">
    <property type="protein sequence ID" value="KAK1423691.1"/>
    <property type="molecule type" value="Genomic_DNA"/>
</dbReference>
<evidence type="ECO:0000256" key="7">
    <source>
        <dbReference type="ARBA" id="ARBA00023136"/>
    </source>
</evidence>
<dbReference type="InterPro" id="IPR017441">
    <property type="entry name" value="Protein_kinase_ATP_BS"/>
</dbReference>
<feature type="signal peptide" evidence="12">
    <location>
        <begin position="1"/>
        <end position="25"/>
    </location>
</feature>
<dbReference type="GO" id="GO:0005524">
    <property type="term" value="F:ATP binding"/>
    <property type="evidence" value="ECO:0007669"/>
    <property type="project" value="UniProtKB-UniRule"/>
</dbReference>
<keyword evidence="4 12" id="KW-0732">Signal</keyword>
<dbReference type="Gene3D" id="1.10.510.10">
    <property type="entry name" value="Transferase(Phosphotransferase) domain 1"/>
    <property type="match status" value="1"/>
</dbReference>
<dbReference type="GO" id="GO:0004672">
    <property type="term" value="F:protein kinase activity"/>
    <property type="evidence" value="ECO:0007669"/>
    <property type="project" value="InterPro"/>
</dbReference>
<keyword evidence="5" id="KW-0677">Repeat</keyword>
<dbReference type="InterPro" id="IPR052422">
    <property type="entry name" value="Auxin_Ser/Thr_Kinase"/>
</dbReference>
<dbReference type="Gene3D" id="3.30.200.20">
    <property type="entry name" value="Phosphorylase Kinase, domain 1"/>
    <property type="match status" value="1"/>
</dbReference>
<dbReference type="PROSITE" id="PS50011">
    <property type="entry name" value="PROTEIN_KINASE_DOM"/>
    <property type="match status" value="1"/>
</dbReference>
<keyword evidence="9" id="KW-0325">Glycoprotein</keyword>